<keyword evidence="4" id="KW-1185">Reference proteome</keyword>
<protein>
    <submittedName>
        <fullName evidence="3">Uncharacterized protein</fullName>
    </submittedName>
</protein>
<dbReference type="OrthoDB" id="5764115at2759"/>
<accession>A0A9P4JAY9</accession>
<dbReference type="AlphaFoldDB" id="A0A9P4JAY9"/>
<dbReference type="EMBL" id="ML996081">
    <property type="protein sequence ID" value="KAF2158274.1"/>
    <property type="molecule type" value="Genomic_DNA"/>
</dbReference>
<evidence type="ECO:0000256" key="1">
    <source>
        <dbReference type="SAM" id="MobiDB-lite"/>
    </source>
</evidence>
<feature type="signal peptide" evidence="2">
    <location>
        <begin position="1"/>
        <end position="21"/>
    </location>
</feature>
<gene>
    <name evidence="3" type="ORF">K461DRAFT_318233</name>
</gene>
<reference evidence="3" key="1">
    <citation type="journal article" date="2020" name="Stud. Mycol.">
        <title>101 Dothideomycetes genomes: a test case for predicting lifestyles and emergence of pathogens.</title>
        <authorList>
            <person name="Haridas S."/>
            <person name="Albert R."/>
            <person name="Binder M."/>
            <person name="Bloem J."/>
            <person name="Labutti K."/>
            <person name="Salamov A."/>
            <person name="Andreopoulos B."/>
            <person name="Baker S."/>
            <person name="Barry K."/>
            <person name="Bills G."/>
            <person name="Bluhm B."/>
            <person name="Cannon C."/>
            <person name="Castanera R."/>
            <person name="Culley D."/>
            <person name="Daum C."/>
            <person name="Ezra D."/>
            <person name="Gonzalez J."/>
            <person name="Henrissat B."/>
            <person name="Kuo A."/>
            <person name="Liang C."/>
            <person name="Lipzen A."/>
            <person name="Lutzoni F."/>
            <person name="Magnuson J."/>
            <person name="Mondo S."/>
            <person name="Nolan M."/>
            <person name="Ohm R."/>
            <person name="Pangilinan J."/>
            <person name="Park H.-J."/>
            <person name="Ramirez L."/>
            <person name="Alfaro M."/>
            <person name="Sun H."/>
            <person name="Tritt A."/>
            <person name="Yoshinaga Y."/>
            <person name="Zwiers L.-H."/>
            <person name="Turgeon B."/>
            <person name="Goodwin S."/>
            <person name="Spatafora J."/>
            <person name="Crous P."/>
            <person name="Grigoriev I."/>
        </authorList>
    </citation>
    <scope>NUCLEOTIDE SEQUENCE</scope>
    <source>
        <strain evidence="3">CBS 260.36</strain>
    </source>
</reference>
<organism evidence="3 4">
    <name type="scientific">Myriangium duriaei CBS 260.36</name>
    <dbReference type="NCBI Taxonomy" id="1168546"/>
    <lineage>
        <taxon>Eukaryota</taxon>
        <taxon>Fungi</taxon>
        <taxon>Dikarya</taxon>
        <taxon>Ascomycota</taxon>
        <taxon>Pezizomycotina</taxon>
        <taxon>Dothideomycetes</taxon>
        <taxon>Dothideomycetidae</taxon>
        <taxon>Myriangiales</taxon>
        <taxon>Myriangiaceae</taxon>
        <taxon>Myriangium</taxon>
    </lineage>
</organism>
<dbReference type="Proteomes" id="UP000799439">
    <property type="component" value="Unassembled WGS sequence"/>
</dbReference>
<name>A0A9P4JAY9_9PEZI</name>
<feature type="region of interest" description="Disordered" evidence="1">
    <location>
        <begin position="177"/>
        <end position="244"/>
    </location>
</feature>
<evidence type="ECO:0000313" key="4">
    <source>
        <dbReference type="Proteomes" id="UP000799439"/>
    </source>
</evidence>
<comment type="caution">
    <text evidence="3">The sequence shown here is derived from an EMBL/GenBank/DDBJ whole genome shotgun (WGS) entry which is preliminary data.</text>
</comment>
<keyword evidence="2" id="KW-0732">Signal</keyword>
<feature type="chain" id="PRO_5040286843" evidence="2">
    <location>
        <begin position="22"/>
        <end position="619"/>
    </location>
</feature>
<proteinExistence type="predicted"/>
<sequence length="619" mass="66344">MLFSNWLVCCTACMTIASAASSKPATSKAIQIKPVSTTSSSARSTTSIAATSKSSLASPFVTILQSEVAHPSDFCNFYLSNGANQTLSASYYFSAAGLTLACQNVVSKVQKPSKAAVGTSPPVCDRTGLAAITKEFTKPLAFCQYWTASSQEYLPLSTFKSLSQVTAACLCVVPGPSAVSSSKSTTKTTAMTKSTIRSSSLSTTTTTATTRRTTTPAQVSSMGSHTHATSSTSGRTTPTTTSTTQITIAQTSSVPTTYSSPFYVRLVNGSSSSPFNGNWLSPQTYLQDNDDLGQYLAVTSEMPQNPFVLDQNNALVLVNGTLSGSPTTINVAGFYLSVRLFYLGELSSGVEPATWSWDRNTNKINMTDASSNPNYSSYHTVYTCPGDSRATREYTDWETSIMPVQPLVLGVSDNCVQWQMEAVPANKVVKPTSTTTTISTSTLKPTSIATTSIDGMKFSKPFYVRVNNNTNSNLSNYWMGFHNFTNGAGTPGMYLGLASEKPDTPFIINSDGILIQLNNTLFGSPGFAIQRDGNYDLSMPTHMSTIVPTVHPIKWQFNLVDFTISMHADDTNLDIHTFTCAPGGGDGYWNATMMAVPPILSSWQAKKGCIDWALNVVFA</sequence>
<evidence type="ECO:0000313" key="3">
    <source>
        <dbReference type="EMBL" id="KAF2158274.1"/>
    </source>
</evidence>
<evidence type="ECO:0000256" key="2">
    <source>
        <dbReference type="SAM" id="SignalP"/>
    </source>
</evidence>